<sequence>MMPRSYLLLVLSILILSALNFSDAEVQTQNDENPLKNDQVVEPNSFFHKKDPFHKKDFFHKKDPFHKYPTIKKHPLPPIPAVVVKKHPLPPISIPVIKKKPIYVHPGIPTIPKKPVYVHPGIPKFDIPTKKPYFPPHATLP</sequence>
<gene>
    <name evidence="2" type="primary">EPI11</name>
</gene>
<protein>
    <submittedName>
        <fullName evidence="2">EPI11 protein</fullName>
    </submittedName>
</protein>
<keyword evidence="1" id="KW-0732">Signal</keyword>
<name>Q04555_9MAGN</name>
<feature type="signal peptide" evidence="1">
    <location>
        <begin position="1"/>
        <end position="24"/>
    </location>
</feature>
<evidence type="ECO:0000313" key="2">
    <source>
        <dbReference type="EMBL" id="AAA33848.1"/>
    </source>
</evidence>
<organism evidence="2">
    <name type="scientific">Pachyphytum oviferum</name>
    <dbReference type="NCBI Taxonomy" id="665354"/>
    <lineage>
        <taxon>Eukaryota</taxon>
        <taxon>Viridiplantae</taxon>
        <taxon>Streptophyta</taxon>
        <taxon>Embryophyta</taxon>
        <taxon>Tracheophyta</taxon>
        <taxon>Spermatophyta</taxon>
        <taxon>Magnoliopsida</taxon>
        <taxon>eudicotyledons</taxon>
        <taxon>Gunneridae</taxon>
        <taxon>Pentapetalae</taxon>
        <taxon>Saxifragales</taxon>
        <taxon>Crassulaceae</taxon>
        <taxon>Pachyphytum</taxon>
    </lineage>
</organism>
<dbReference type="AlphaFoldDB" id="Q04555"/>
<proteinExistence type="evidence at transcript level"/>
<dbReference type="EMBL" id="M95528">
    <property type="protein sequence ID" value="AAA33848.1"/>
    <property type="molecule type" value="mRNA"/>
</dbReference>
<evidence type="ECO:0000256" key="1">
    <source>
        <dbReference type="SAM" id="SignalP"/>
    </source>
</evidence>
<reference evidence="2" key="1">
    <citation type="journal article" date="1992" name="Plant Cell">
        <title>Epidermal specific gene expression in plants.</title>
        <authorList>
            <person name="Clark A.M."/>
            <person name="Verbeke J.A."/>
            <person name="Bohnert H.J."/>
        </authorList>
    </citation>
    <scope>NUCLEOTIDE SEQUENCE</scope>
</reference>
<accession>Q04555</accession>
<feature type="chain" id="PRO_5004164371" evidence="1">
    <location>
        <begin position="25"/>
        <end position="141"/>
    </location>
</feature>